<dbReference type="InterPro" id="IPR001509">
    <property type="entry name" value="Epimerase_deHydtase"/>
</dbReference>
<dbReference type="GO" id="GO:0004029">
    <property type="term" value="F:aldehyde dehydrogenase (NAD+) activity"/>
    <property type="evidence" value="ECO:0007669"/>
    <property type="project" value="TreeGrafter"/>
</dbReference>
<dbReference type="Proteomes" id="UP000308917">
    <property type="component" value="Unassembled WGS sequence"/>
</dbReference>
<dbReference type="PANTHER" id="PTHR48079:SF6">
    <property type="entry name" value="NAD(P)-BINDING DOMAIN-CONTAINING PROTEIN-RELATED"/>
    <property type="match status" value="1"/>
</dbReference>
<reference evidence="2 3" key="1">
    <citation type="journal article" date="2015" name="Antonie Van Leeuwenhoek">
        <title>Lampropedia puyangensis sp. nov., isolated from symptomatic bark of Populus ? euramericana canker and emended description of Lampropedia hyalina (Ehrenberg 1832) Lee et al. 2004.</title>
        <authorList>
            <person name="Li Y."/>
            <person name="Wang T."/>
            <person name="Piao C.G."/>
            <person name="Wang L.F."/>
            <person name="Tian G.Z."/>
            <person name="Zhu T.H."/>
            <person name="Guo M.W."/>
        </authorList>
    </citation>
    <scope>NUCLEOTIDE SEQUENCE [LARGE SCALE GENOMIC DNA]</scope>
    <source>
        <strain evidence="2 3">2-bin</strain>
    </source>
</reference>
<evidence type="ECO:0000313" key="2">
    <source>
        <dbReference type="EMBL" id="THU04178.1"/>
    </source>
</evidence>
<gene>
    <name evidence="2" type="ORF">E9531_05175</name>
</gene>
<dbReference type="PANTHER" id="PTHR48079">
    <property type="entry name" value="PROTEIN YEEZ"/>
    <property type="match status" value="1"/>
</dbReference>
<organism evidence="2 3">
    <name type="scientific">Lampropedia puyangensis</name>
    <dbReference type="NCBI Taxonomy" id="1330072"/>
    <lineage>
        <taxon>Bacteria</taxon>
        <taxon>Pseudomonadati</taxon>
        <taxon>Pseudomonadota</taxon>
        <taxon>Betaproteobacteria</taxon>
        <taxon>Burkholderiales</taxon>
        <taxon>Comamonadaceae</taxon>
        <taxon>Lampropedia</taxon>
    </lineage>
</organism>
<dbReference type="CDD" id="cd05266">
    <property type="entry name" value="SDR_a4"/>
    <property type="match status" value="1"/>
</dbReference>
<dbReference type="InterPro" id="IPR036291">
    <property type="entry name" value="NAD(P)-bd_dom_sf"/>
</dbReference>
<protein>
    <submittedName>
        <fullName evidence="2">SDR family oxidoreductase</fullName>
    </submittedName>
</protein>
<comment type="caution">
    <text evidence="2">The sequence shown here is derived from an EMBL/GenBank/DDBJ whole genome shotgun (WGS) entry which is preliminary data.</text>
</comment>
<dbReference type="EMBL" id="STFG01000003">
    <property type="protein sequence ID" value="THU04178.1"/>
    <property type="molecule type" value="Genomic_DNA"/>
</dbReference>
<dbReference type="Pfam" id="PF01370">
    <property type="entry name" value="Epimerase"/>
    <property type="match status" value="1"/>
</dbReference>
<keyword evidence="3" id="KW-1185">Reference proteome</keyword>
<dbReference type="SUPFAM" id="SSF51735">
    <property type="entry name" value="NAD(P)-binding Rossmann-fold domains"/>
    <property type="match status" value="1"/>
</dbReference>
<dbReference type="Gene3D" id="3.40.50.720">
    <property type="entry name" value="NAD(P)-binding Rossmann-like Domain"/>
    <property type="match status" value="1"/>
</dbReference>
<evidence type="ECO:0000313" key="3">
    <source>
        <dbReference type="Proteomes" id="UP000308917"/>
    </source>
</evidence>
<feature type="domain" description="NAD-dependent epimerase/dehydratase" evidence="1">
    <location>
        <begin position="78"/>
        <end position="238"/>
    </location>
</feature>
<name>A0A4S8F9C4_9BURK</name>
<dbReference type="GO" id="GO:0005737">
    <property type="term" value="C:cytoplasm"/>
    <property type="evidence" value="ECO:0007669"/>
    <property type="project" value="TreeGrafter"/>
</dbReference>
<proteinExistence type="predicted"/>
<sequence length="317" mass="35489">MPYARGVYKLVRGTVGALPMRFRRARILVVGCGDVALRVVQLGQKAPRRIWRALTSSPDRLADLRSSGMTPLRGNLDQPDTLRRLAGLGTHIVYCAPPSQQGVSDERMRALLRAVQQTQQRIQSVAYVSTSGVYGDCQGEWVTETRPVAPANARAVRRVDAERQIRYLASDGVRATVLRAPGIYALNRPNGSPATRLMKQVPVLRPEDDVFTNHIHADDLARACWLALWRGKTGRVFNANDDTAMLMGDYFDYSAQVLGLPAPPRISRNEAEHCFSALQMSFLSESRRLSNLRIKRELRMQWRYPTIKQGLSPGRPV</sequence>
<dbReference type="OrthoDB" id="9808276at2"/>
<accession>A0A4S8F9C4</accession>
<evidence type="ECO:0000259" key="1">
    <source>
        <dbReference type="Pfam" id="PF01370"/>
    </source>
</evidence>
<dbReference type="InterPro" id="IPR051783">
    <property type="entry name" value="NAD(P)-dependent_oxidoreduct"/>
</dbReference>
<dbReference type="AlphaFoldDB" id="A0A4S8F9C4"/>